<dbReference type="GO" id="GO:0071555">
    <property type="term" value="P:cell wall organization"/>
    <property type="evidence" value="ECO:0007669"/>
    <property type="project" value="UniProtKB-KW"/>
</dbReference>
<reference evidence="10 11" key="1">
    <citation type="submission" date="2017-10" db="EMBL/GenBank/DDBJ databases">
        <title>Draft genome of Longimonas halophila.</title>
        <authorList>
            <person name="Goh K.M."/>
            <person name="Shamsir M.S."/>
            <person name="Lim S.W."/>
        </authorList>
    </citation>
    <scope>NUCLEOTIDE SEQUENCE [LARGE SCALE GENOMIC DNA]</scope>
    <source>
        <strain evidence="10 11">KCTC 42399</strain>
    </source>
</reference>
<keyword evidence="2" id="KW-0328">Glycosyltransferase</keyword>
<keyword evidence="4 9" id="KW-0812">Transmembrane</keyword>
<evidence type="ECO:0000256" key="1">
    <source>
        <dbReference type="ARBA" id="ARBA00004653"/>
    </source>
</evidence>
<evidence type="ECO:0000256" key="8">
    <source>
        <dbReference type="ARBA" id="ARBA00023316"/>
    </source>
</evidence>
<protein>
    <recommendedName>
        <fullName evidence="12">Glycosyltransferase</fullName>
    </recommendedName>
</protein>
<name>A0A2H3NNE3_9BACT</name>
<dbReference type="GO" id="GO:0016757">
    <property type="term" value="F:glycosyltransferase activity"/>
    <property type="evidence" value="ECO:0007669"/>
    <property type="project" value="UniProtKB-KW"/>
</dbReference>
<accession>A0A2H3NNE3</accession>
<dbReference type="Pfam" id="PF13641">
    <property type="entry name" value="Glyco_tranf_2_3"/>
    <property type="match status" value="1"/>
</dbReference>
<keyword evidence="11" id="KW-1185">Reference proteome</keyword>
<dbReference type="OrthoDB" id="9806824at2"/>
<evidence type="ECO:0000256" key="5">
    <source>
        <dbReference type="ARBA" id="ARBA00022989"/>
    </source>
</evidence>
<proteinExistence type="predicted"/>
<evidence type="ECO:0000256" key="3">
    <source>
        <dbReference type="ARBA" id="ARBA00022679"/>
    </source>
</evidence>
<dbReference type="EMBL" id="PDEP01000003">
    <property type="protein sequence ID" value="PEN08350.1"/>
    <property type="molecule type" value="Genomic_DNA"/>
</dbReference>
<feature type="transmembrane region" description="Helical" evidence="9">
    <location>
        <begin position="551"/>
        <end position="571"/>
    </location>
</feature>
<dbReference type="Proteomes" id="UP000221024">
    <property type="component" value="Unassembled WGS sequence"/>
</dbReference>
<gene>
    <name evidence="10" type="ORF">CRI93_04340</name>
</gene>
<dbReference type="AlphaFoldDB" id="A0A2H3NNE3"/>
<evidence type="ECO:0000256" key="4">
    <source>
        <dbReference type="ARBA" id="ARBA00022692"/>
    </source>
</evidence>
<comment type="subcellular location">
    <subcellularLocation>
        <location evidence="1">Golgi apparatus membrane</location>
        <topology evidence="1">Multi-pass membrane protein</topology>
    </subcellularLocation>
</comment>
<keyword evidence="3" id="KW-0808">Transferase</keyword>
<dbReference type="SUPFAM" id="SSF53448">
    <property type="entry name" value="Nucleotide-diphospho-sugar transferases"/>
    <property type="match status" value="1"/>
</dbReference>
<feature type="transmembrane region" description="Helical" evidence="9">
    <location>
        <begin position="215"/>
        <end position="243"/>
    </location>
</feature>
<organism evidence="10 11">
    <name type="scientific">Longimonas halophila</name>
    <dbReference type="NCBI Taxonomy" id="1469170"/>
    <lineage>
        <taxon>Bacteria</taxon>
        <taxon>Pseudomonadati</taxon>
        <taxon>Rhodothermota</taxon>
        <taxon>Rhodothermia</taxon>
        <taxon>Rhodothermales</taxon>
        <taxon>Salisaetaceae</taxon>
        <taxon>Longimonas</taxon>
    </lineage>
</organism>
<dbReference type="PANTHER" id="PTHR32044:SF80">
    <property type="entry name" value="XYLOGLUCAN GLYCOSYLTRANSFERASE 2-RELATED"/>
    <property type="match status" value="1"/>
</dbReference>
<keyword evidence="5 9" id="KW-1133">Transmembrane helix</keyword>
<dbReference type="Gene3D" id="3.90.550.10">
    <property type="entry name" value="Spore Coat Polysaccharide Biosynthesis Protein SpsA, Chain A"/>
    <property type="match status" value="1"/>
</dbReference>
<evidence type="ECO:0000256" key="2">
    <source>
        <dbReference type="ARBA" id="ARBA00022676"/>
    </source>
</evidence>
<feature type="transmembrane region" description="Helical" evidence="9">
    <location>
        <begin position="519"/>
        <end position="544"/>
    </location>
</feature>
<evidence type="ECO:0000256" key="6">
    <source>
        <dbReference type="ARBA" id="ARBA00023034"/>
    </source>
</evidence>
<comment type="caution">
    <text evidence="10">The sequence shown here is derived from an EMBL/GenBank/DDBJ whole genome shotgun (WGS) entry which is preliminary data.</text>
</comment>
<keyword evidence="8" id="KW-0961">Cell wall biogenesis/degradation</keyword>
<evidence type="ECO:0000313" key="10">
    <source>
        <dbReference type="EMBL" id="PEN08350.1"/>
    </source>
</evidence>
<keyword evidence="7 9" id="KW-0472">Membrane</keyword>
<evidence type="ECO:0008006" key="12">
    <source>
        <dbReference type="Google" id="ProtNLM"/>
    </source>
</evidence>
<sequence length="706" mass="78184">MYPPHMIGRRSPLHMQRACLRLKRALCAICHEERSRQRISNARRRAICIVGCFFLHRLHQRMRNERVCRSRCLATHPMNRPPNRVGIQLKARLCRCCIAQVRCAAHGVLHSPVNIHHECTSCHAIARGCLAGTRSYPQSTTYTEKEHASPRSVHSCPTCSHAFVQVGLLNTGLAYTNSRAHRFLPGCSESEPPAVRAHCPRILARTLPRMTGLDVLAVGVAVGYTACLVVLTLFGLHWGWWAWIRRQYRSPNASSPPTWPAVTVQIPLYNEPRLATRVIDACAQLDYPADRLHIQVLDDSTDATSQRVAERIAYWQQRGCSITHVQRTHRTGYKAGALAHGLRHTTAPFVAVFDADFVPPPHFLKRLLPHFSTPDTGLVQARWAHLNPDTSWHTQSQAVGLNAHFALEQAGRYAGGYFMHFNGTAGIWRRACIEDAGGWSADTLTEDLDLSYRAQLAGWQLRYVNDVAVPAELPRTVSAWRTQQFRWTKGAIETARKLLRPLWRSSQRLGHKIAGSAHLLAHLAFPAIVGTALLHTPLLVLAMYSPAVSNTYLGMLAVGGVGFAAFATAVWTAQRVLGSSRWRTARTLPLFLLGSMGLAVNNTQAVYAALTRVSIPFRRTPKGGAPPSRSSVRTWTGELLLGLYSAAGLGVLLHQQIWSGVPFQSALALTFLLMAGTDLWERIQAPQDTAPPEALCKETANPTPPL</sequence>
<evidence type="ECO:0000256" key="7">
    <source>
        <dbReference type="ARBA" id="ARBA00023136"/>
    </source>
</evidence>
<dbReference type="FunFam" id="3.90.550.10:FF:000057">
    <property type="entry name" value="Glycosyltransferase-like protein, family 2"/>
    <property type="match status" value="1"/>
</dbReference>
<evidence type="ECO:0000313" key="11">
    <source>
        <dbReference type="Proteomes" id="UP000221024"/>
    </source>
</evidence>
<evidence type="ECO:0000256" key="9">
    <source>
        <dbReference type="SAM" id="Phobius"/>
    </source>
</evidence>
<keyword evidence="6" id="KW-0333">Golgi apparatus</keyword>
<dbReference type="PANTHER" id="PTHR32044">
    <property type="entry name" value="GLUCOMANNAN 4-BETA-MANNOSYLTRANSFERASE 9"/>
    <property type="match status" value="1"/>
</dbReference>
<dbReference type="InterPro" id="IPR029044">
    <property type="entry name" value="Nucleotide-diphossugar_trans"/>
</dbReference>